<comment type="similarity">
    <text evidence="12">Belongs to the glycosyltransferase group 1 family. Glycosyltransferase 4 subfamily.</text>
</comment>
<evidence type="ECO:0000256" key="12">
    <source>
        <dbReference type="RuleBase" id="RU367051"/>
    </source>
</evidence>
<keyword evidence="7 12" id="KW-0812">Transmembrane</keyword>
<evidence type="ECO:0000256" key="1">
    <source>
        <dbReference type="ARBA" id="ARBA00004389"/>
    </source>
</evidence>
<evidence type="ECO:0000259" key="14">
    <source>
        <dbReference type="Pfam" id="PF15924"/>
    </source>
</evidence>
<dbReference type="UniPathway" id="UPA00378"/>
<evidence type="ECO:0000313" key="16">
    <source>
        <dbReference type="Proteomes" id="UP000654370"/>
    </source>
</evidence>
<evidence type="ECO:0000256" key="3">
    <source>
        <dbReference type="ARBA" id="ARBA00012645"/>
    </source>
</evidence>
<evidence type="ECO:0000256" key="8">
    <source>
        <dbReference type="ARBA" id="ARBA00022824"/>
    </source>
</evidence>
<dbReference type="AlphaFoldDB" id="A0A8H7PS94"/>
<evidence type="ECO:0000256" key="6">
    <source>
        <dbReference type="ARBA" id="ARBA00022679"/>
    </source>
</evidence>
<dbReference type="CDD" id="cd03806">
    <property type="entry name" value="GT4_ALG11-like"/>
    <property type="match status" value="1"/>
</dbReference>
<dbReference type="EC" id="2.4.1.131" evidence="3 12"/>
<evidence type="ECO:0000256" key="4">
    <source>
        <dbReference type="ARBA" id="ARBA00022018"/>
    </source>
</evidence>
<reference evidence="15" key="1">
    <citation type="submission" date="2020-12" db="EMBL/GenBank/DDBJ databases">
        <title>Metabolic potential, ecology and presence of endohyphal bacteria is reflected in genomic diversity of Mucoromycotina.</title>
        <authorList>
            <person name="Muszewska A."/>
            <person name="Okrasinska A."/>
            <person name="Steczkiewicz K."/>
            <person name="Drgas O."/>
            <person name="Orlowska M."/>
            <person name="Perlinska-Lenart U."/>
            <person name="Aleksandrzak-Piekarczyk T."/>
            <person name="Szatraj K."/>
            <person name="Zielenkiewicz U."/>
            <person name="Pilsyk S."/>
            <person name="Malc E."/>
            <person name="Mieczkowski P."/>
            <person name="Kruszewska J.S."/>
            <person name="Biernat P."/>
            <person name="Pawlowska J."/>
        </authorList>
    </citation>
    <scope>NUCLEOTIDE SEQUENCE</scope>
    <source>
        <strain evidence="15">WA0000067209</strain>
    </source>
</reference>
<dbReference type="SUPFAM" id="SSF53756">
    <property type="entry name" value="UDP-Glycosyltransferase/glycogen phosphorylase"/>
    <property type="match status" value="1"/>
</dbReference>
<evidence type="ECO:0000256" key="10">
    <source>
        <dbReference type="ARBA" id="ARBA00023136"/>
    </source>
</evidence>
<sequence length="491" mass="55734">MADLLLNPITLTFLLVLFISASFTFTTIVLWVVIAYFKSSLRATYFEHRDRTLSRINYTQNEVPVLLGFFHPYCNAGGGGERVLWTAIRDVQRFFPYVVSVIYTGESNTSKEEILAKVKANFDITIDANSVVFVFLQKRYLVEDGRYSRLTLLAQSLGSLFLGYEALEHVVPDVFFDTMGYAFTYPLVYLLTGIKVAAYVHYPTISSDMLNKVKAKTSALREQKVYGKSTIWNMGKLIYYRLFAKIYGYCGNFADIVMVNSTWTKGHIENLWKRDADIVYPPCDTERFSELAIKERERIIVSVAQFRPEKDHMLQLQSFAKLLNDNPAFREEKETKLVLIGSARNEGDEKRIQSLRLAAKELKIEDNVVFEINASFSKLLDWMGRAKVGLHTMWNEHFGIGVVEYMAAGLIPVAHKSGGPLMDIVTEYNNKPTGYLADNVNDFAAHLKTAIELSPGEYNDIAVNARASVCDKFSELVFGDGVLRSLRRCLT</sequence>
<comment type="caution">
    <text evidence="15">The sequence shown here is derived from an EMBL/GenBank/DDBJ whole genome shotgun (WGS) entry which is preliminary data.</text>
</comment>
<keyword evidence="6 12" id="KW-0808">Transferase</keyword>
<accession>A0A8H7PS94</accession>
<proteinExistence type="inferred from homology"/>
<keyword evidence="8 12" id="KW-0256">Endoplasmic reticulum</keyword>
<feature type="domain" description="Glycosyl transferase family 1" evidence="13">
    <location>
        <begin position="287"/>
        <end position="466"/>
    </location>
</feature>
<dbReference type="Pfam" id="PF15924">
    <property type="entry name" value="ALG11_N"/>
    <property type="match status" value="1"/>
</dbReference>
<comment type="function">
    <text evidence="12">GDP-Man:Man(3)GlcNAc(2)-PP-Dol alpha-1,2-mannosyltransferase that operates in the biosynthetic pathway of dolichol-linked oligosaccharides, the glycan precursors employed in protein asparagine (N)-glycosylation. The assembly of dolichol-linked oligosaccharides begins on the cytosolic side of the endoplasmic reticulum membrane and finishes in its lumen. The sequential addition of sugars to dolichol pyrophosphate produces dolichol-linked oligosaccharides containing fourteen sugars, including two GlcNAcs, nine mannoses and three glucoses. Once assembled, the oligosaccharide is transferred from the lipid to nascent proteins by oligosaccharyltransferases. Catalyzes, on the cytoplasmic face of the endoplasmic reticulum, the addition of the fourth and fifth mannose residues to the dolichol-linked oligosaccharide chain, to produce Man(5)GlcNAc(2)-PP-dolichol core oligosaccharide.</text>
</comment>
<dbReference type="GO" id="GO:0005789">
    <property type="term" value="C:endoplasmic reticulum membrane"/>
    <property type="evidence" value="ECO:0007669"/>
    <property type="project" value="UniProtKB-SubCell"/>
</dbReference>
<dbReference type="InterPro" id="IPR038013">
    <property type="entry name" value="ALG11"/>
</dbReference>
<gene>
    <name evidence="15" type="ORF">INT43_001795</name>
</gene>
<evidence type="ECO:0000256" key="9">
    <source>
        <dbReference type="ARBA" id="ARBA00022989"/>
    </source>
</evidence>
<keyword evidence="5 12" id="KW-0328">Glycosyltransferase</keyword>
<dbReference type="EMBL" id="JAEPQZ010000007">
    <property type="protein sequence ID" value="KAG2178948.1"/>
    <property type="molecule type" value="Genomic_DNA"/>
</dbReference>
<keyword evidence="10 12" id="KW-0472">Membrane</keyword>
<organism evidence="15 16">
    <name type="scientific">Mortierella isabellina</name>
    <name type="common">Filamentous fungus</name>
    <name type="synonym">Umbelopsis isabellina</name>
    <dbReference type="NCBI Taxonomy" id="91625"/>
    <lineage>
        <taxon>Eukaryota</taxon>
        <taxon>Fungi</taxon>
        <taxon>Fungi incertae sedis</taxon>
        <taxon>Mucoromycota</taxon>
        <taxon>Mucoromycotina</taxon>
        <taxon>Umbelopsidomycetes</taxon>
        <taxon>Umbelopsidales</taxon>
        <taxon>Umbelopsidaceae</taxon>
        <taxon>Umbelopsis</taxon>
    </lineage>
</organism>
<evidence type="ECO:0000256" key="5">
    <source>
        <dbReference type="ARBA" id="ARBA00022676"/>
    </source>
</evidence>
<dbReference type="PANTHER" id="PTHR45919:SF1">
    <property type="entry name" value="GDP-MAN:MAN(3)GLCNAC(2)-PP-DOL ALPHA-1,2-MANNOSYLTRANSFERASE"/>
    <property type="match status" value="1"/>
</dbReference>
<evidence type="ECO:0000259" key="13">
    <source>
        <dbReference type="Pfam" id="PF00534"/>
    </source>
</evidence>
<feature type="domain" description="ALG11 mannosyltransferase N-terminal" evidence="14">
    <location>
        <begin position="66"/>
        <end position="272"/>
    </location>
</feature>
<dbReference type="GO" id="GO:0006487">
    <property type="term" value="P:protein N-linked glycosylation"/>
    <property type="evidence" value="ECO:0007669"/>
    <property type="project" value="TreeGrafter"/>
</dbReference>
<dbReference type="GO" id="GO:0004377">
    <property type="term" value="F:GDP-Man:Man(3)GlcNAc(2)-PP-Dol alpha-1,2-mannosyltransferase activity"/>
    <property type="evidence" value="ECO:0007669"/>
    <property type="project" value="UniProtKB-UniRule"/>
</dbReference>
<keyword evidence="16" id="KW-1185">Reference proteome</keyword>
<comment type="pathway">
    <text evidence="2 12">Protein modification; protein glycosylation.</text>
</comment>
<keyword evidence="9 12" id="KW-1133">Transmembrane helix</keyword>
<dbReference type="InterPro" id="IPR031814">
    <property type="entry name" value="ALG11_N"/>
</dbReference>
<evidence type="ECO:0000256" key="11">
    <source>
        <dbReference type="ARBA" id="ARBA00045065"/>
    </source>
</evidence>
<evidence type="ECO:0000256" key="2">
    <source>
        <dbReference type="ARBA" id="ARBA00004922"/>
    </source>
</evidence>
<name>A0A8H7PS94_MORIS</name>
<protein>
    <recommendedName>
        <fullName evidence="4 12">GDP-Man:Man(3)GlcNAc(2)-PP-Dol alpha-1,2-mannosyltransferase</fullName>
        <ecNumber evidence="3 12">2.4.1.131</ecNumber>
    </recommendedName>
</protein>
<dbReference type="PANTHER" id="PTHR45919">
    <property type="entry name" value="GDP-MAN:MAN(3)GLCNAC(2)-PP-DOL ALPHA-1,2-MANNOSYLTRANSFERASE"/>
    <property type="match status" value="1"/>
</dbReference>
<dbReference type="Gene3D" id="3.40.50.2000">
    <property type="entry name" value="Glycogen Phosphorylase B"/>
    <property type="match status" value="1"/>
</dbReference>
<comment type="subcellular location">
    <subcellularLocation>
        <location evidence="1">Endoplasmic reticulum membrane</location>
        <topology evidence="1">Single-pass membrane protein</topology>
    </subcellularLocation>
</comment>
<evidence type="ECO:0000256" key="7">
    <source>
        <dbReference type="ARBA" id="ARBA00022692"/>
    </source>
</evidence>
<evidence type="ECO:0000313" key="15">
    <source>
        <dbReference type="EMBL" id="KAG2178948.1"/>
    </source>
</evidence>
<comment type="catalytic activity">
    <reaction evidence="11 12">
        <text>an alpha-D-Man-(1-&gt;3)-[alpha-D-Man-(1-&gt;6)]-beta-D-Man-(1-&gt;4)-beta-D-GlcNAc-(1-&gt;4)-alpha-D-GlcNAc-diphospho-di-trans,poly-cis-dolichol + 2 GDP-alpha-D-mannose = an alpha-D-Man-(1-&gt;2)-alpha-D-Man-(1-&gt;2)-alpha-D-Man-(1-&gt;3)-[alpha-D-Man-(1-&gt;6)]-beta-D-Man-(1-&gt;4)-beta-D-GlcNAc-(1-&gt;4)-alpha-D-GlcNAc-diphospho-di-trans,poly-cis-dolichol + 2 GDP + 2 H(+)</text>
        <dbReference type="Rhea" id="RHEA:29523"/>
        <dbReference type="Rhea" id="RHEA-COMP:19515"/>
        <dbReference type="Rhea" id="RHEA-COMP:19516"/>
        <dbReference type="ChEBI" id="CHEBI:15378"/>
        <dbReference type="ChEBI" id="CHEBI:57527"/>
        <dbReference type="ChEBI" id="CHEBI:58189"/>
        <dbReference type="ChEBI" id="CHEBI:132511"/>
        <dbReference type="ChEBI" id="CHEBI:132515"/>
        <dbReference type="EC" id="2.4.1.131"/>
    </reaction>
    <physiologicalReaction direction="left-to-right" evidence="11 12">
        <dbReference type="Rhea" id="RHEA:29524"/>
    </physiologicalReaction>
</comment>
<dbReference type="InterPro" id="IPR001296">
    <property type="entry name" value="Glyco_trans_1"/>
</dbReference>
<dbReference type="OrthoDB" id="2276068at2759"/>
<dbReference type="FunFam" id="3.40.50.2000:FF:000256">
    <property type="entry name" value="GDP-Man:Man(3)GlcNAc(2)-PP-Dol alpha-1,2-mannosyltransferase"/>
    <property type="match status" value="1"/>
</dbReference>
<dbReference type="Proteomes" id="UP000654370">
    <property type="component" value="Unassembled WGS sequence"/>
</dbReference>
<dbReference type="Pfam" id="PF00534">
    <property type="entry name" value="Glycos_transf_1"/>
    <property type="match status" value="1"/>
</dbReference>
<feature type="transmembrane region" description="Helical" evidence="12">
    <location>
        <begin position="12"/>
        <end position="37"/>
    </location>
</feature>